<gene>
    <name evidence="2" type="ORF">OE647_13165</name>
</gene>
<reference evidence="2 3" key="1">
    <citation type="submission" date="2022-10" db="EMBL/GenBank/DDBJ databases">
        <title>Defluviimonas sp. nov., isolated from ocean surface water.</title>
        <authorList>
            <person name="He W."/>
            <person name="Wang L."/>
            <person name="Zhang D.-F."/>
        </authorList>
    </citation>
    <scope>NUCLEOTIDE SEQUENCE [LARGE SCALE GENOMIC DNA]</scope>
    <source>
        <strain evidence="2 3">WL0075</strain>
    </source>
</reference>
<evidence type="ECO:0000313" key="2">
    <source>
        <dbReference type="EMBL" id="MCV2865675.1"/>
    </source>
</evidence>
<evidence type="ECO:0000313" key="3">
    <source>
        <dbReference type="Proteomes" id="UP001652503"/>
    </source>
</evidence>
<evidence type="ECO:0000259" key="1">
    <source>
        <dbReference type="Pfam" id="PF13403"/>
    </source>
</evidence>
<dbReference type="InterPro" id="IPR028992">
    <property type="entry name" value="Hedgehog/Intein_dom"/>
</dbReference>
<proteinExistence type="predicted"/>
<protein>
    <submittedName>
        <fullName evidence="2">Hint domain-containing protein</fullName>
    </submittedName>
</protein>
<sequence length="190" mass="21284">MPFLTGGCVIATDRGEVPAEVLRVGDRIITRDNGLQRLRWIGTRRLNRADLFANDHLRPLLVRQGSLDGWLPEGDIRVSPNQRILAPRDRSLVHFEEHEALISAKHMIDMRPAGASASISYTCVLFDRHEMILLNGVWTEAFHPGDISVNGMGNAQRFELYALYPELQALFAEAVAKAVPGQVVPFPRQH</sequence>
<dbReference type="Proteomes" id="UP001652503">
    <property type="component" value="Unassembled WGS sequence"/>
</dbReference>
<comment type="caution">
    <text evidence="2">The sequence shown here is derived from an EMBL/GenBank/DDBJ whole genome shotgun (WGS) entry which is preliminary data.</text>
</comment>
<dbReference type="SUPFAM" id="SSF51294">
    <property type="entry name" value="Hedgehog/intein (Hint) domain"/>
    <property type="match status" value="1"/>
</dbReference>
<dbReference type="Pfam" id="PF13403">
    <property type="entry name" value="Hint_2"/>
    <property type="match status" value="1"/>
</dbReference>
<keyword evidence="3" id="KW-1185">Reference proteome</keyword>
<feature type="domain" description="Hedgehog/Intein (Hint)" evidence="1">
    <location>
        <begin position="5"/>
        <end position="146"/>
    </location>
</feature>
<organism evidence="2 3">
    <name type="scientific">Albidovulum sediminicola</name>
    <dbReference type="NCBI Taxonomy" id="2984331"/>
    <lineage>
        <taxon>Bacteria</taxon>
        <taxon>Pseudomonadati</taxon>
        <taxon>Pseudomonadota</taxon>
        <taxon>Alphaproteobacteria</taxon>
        <taxon>Rhodobacterales</taxon>
        <taxon>Paracoccaceae</taxon>
        <taxon>Albidovulum</taxon>
    </lineage>
</organism>
<accession>A0ABT2Z3U6</accession>
<dbReference type="InterPro" id="IPR036844">
    <property type="entry name" value="Hint_dom_sf"/>
</dbReference>
<dbReference type="EMBL" id="JAOWLA010000012">
    <property type="protein sequence ID" value="MCV2865675.1"/>
    <property type="molecule type" value="Genomic_DNA"/>
</dbReference>
<name>A0ABT2Z3U6_9RHOB</name>
<dbReference type="RefSeq" id="WP_263722198.1">
    <property type="nucleotide sequence ID" value="NZ_JAOWLA010000012.1"/>
</dbReference>